<dbReference type="SUPFAM" id="SSF52113">
    <property type="entry name" value="BRCT domain"/>
    <property type="match status" value="1"/>
</dbReference>
<dbReference type="OrthoDB" id="245697at2759"/>
<dbReference type="Gene3D" id="3.40.50.10190">
    <property type="entry name" value="BRCT domain"/>
    <property type="match status" value="1"/>
</dbReference>
<evidence type="ECO:0000259" key="2">
    <source>
        <dbReference type="PROSITE" id="PS50853"/>
    </source>
</evidence>
<dbReference type="CDD" id="cd17742">
    <property type="entry name" value="BRCT_CHS5_like"/>
    <property type="match status" value="1"/>
</dbReference>
<reference evidence="3" key="1">
    <citation type="submission" date="2022-07" db="EMBL/GenBank/DDBJ databases">
        <title>Phylogenomic reconstructions and comparative analyses of Kickxellomycotina fungi.</title>
        <authorList>
            <person name="Reynolds N.K."/>
            <person name="Stajich J.E."/>
            <person name="Barry K."/>
            <person name="Grigoriev I.V."/>
            <person name="Crous P."/>
            <person name="Smith M.E."/>
        </authorList>
    </citation>
    <scope>NUCLEOTIDE SEQUENCE</scope>
    <source>
        <strain evidence="3">RSA 861</strain>
    </source>
</reference>
<dbReference type="CDD" id="cd00063">
    <property type="entry name" value="FN3"/>
    <property type="match status" value="1"/>
</dbReference>
<dbReference type="InterPro" id="IPR031673">
    <property type="entry name" value="Chs5_N"/>
</dbReference>
<keyword evidence="5" id="KW-1185">Reference proteome</keyword>
<dbReference type="Proteomes" id="UP001150569">
    <property type="component" value="Unassembled WGS sequence"/>
</dbReference>
<dbReference type="GO" id="GO:0034044">
    <property type="term" value="C:exomer complex"/>
    <property type="evidence" value="ECO:0007669"/>
    <property type="project" value="TreeGrafter"/>
</dbReference>
<dbReference type="InterPro" id="IPR013783">
    <property type="entry name" value="Ig-like_fold"/>
</dbReference>
<dbReference type="EMBL" id="JANBPT010001208">
    <property type="protein sequence ID" value="KAJ1909397.1"/>
    <property type="molecule type" value="Genomic_DNA"/>
</dbReference>
<comment type="caution">
    <text evidence="3">The sequence shown here is derived from an EMBL/GenBank/DDBJ whole genome shotgun (WGS) entry which is preliminary data.</text>
</comment>
<dbReference type="PANTHER" id="PTHR47351:SF1">
    <property type="entry name" value="CHITIN BIOSYNTHESIS PROTEIN CHS5"/>
    <property type="match status" value="1"/>
</dbReference>
<dbReference type="CDD" id="cd13945">
    <property type="entry name" value="Chs5_N"/>
    <property type="match status" value="1"/>
</dbReference>
<dbReference type="PANTHER" id="PTHR47351">
    <property type="entry name" value="CHITIN BIOSYNTHESIS PROTEIN CHS5"/>
    <property type="match status" value="1"/>
</dbReference>
<proteinExistence type="predicted"/>
<feature type="domain" description="Fibronectin type-III" evidence="2">
    <location>
        <begin position="93"/>
        <end position="182"/>
    </location>
</feature>
<dbReference type="InterPro" id="IPR001357">
    <property type="entry name" value="BRCT_dom"/>
</dbReference>
<dbReference type="PROSITE" id="PS50853">
    <property type="entry name" value="FN3"/>
    <property type="match status" value="1"/>
</dbReference>
<dbReference type="Gene3D" id="6.20.120.50">
    <property type="match status" value="1"/>
</dbReference>
<dbReference type="InterPro" id="IPR036116">
    <property type="entry name" value="FN3_sf"/>
</dbReference>
<accession>A0A9W8DMK2</accession>
<dbReference type="InterPro" id="IPR031669">
    <property type="entry name" value="Fn3_2"/>
</dbReference>
<gene>
    <name evidence="4" type="ORF">IWQ60_002697</name>
    <name evidence="3" type="ORF">IWQ60_011191</name>
</gene>
<evidence type="ECO:0000313" key="3">
    <source>
        <dbReference type="EMBL" id="KAJ1909397.1"/>
    </source>
</evidence>
<dbReference type="InterPro" id="IPR036420">
    <property type="entry name" value="BRCT_dom_sf"/>
</dbReference>
<dbReference type="Pfam" id="PF16892">
    <property type="entry name" value="CHS5_N"/>
    <property type="match status" value="1"/>
</dbReference>
<evidence type="ECO:0000259" key="1">
    <source>
        <dbReference type="PROSITE" id="PS50172"/>
    </source>
</evidence>
<evidence type="ECO:0008006" key="6">
    <source>
        <dbReference type="Google" id="ProtNLM"/>
    </source>
</evidence>
<dbReference type="InterPro" id="IPR003961">
    <property type="entry name" value="FN3_dom"/>
</dbReference>
<evidence type="ECO:0000313" key="5">
    <source>
        <dbReference type="Proteomes" id="UP001150569"/>
    </source>
</evidence>
<dbReference type="GO" id="GO:0006893">
    <property type="term" value="P:Golgi to plasma membrane transport"/>
    <property type="evidence" value="ECO:0007669"/>
    <property type="project" value="TreeGrafter"/>
</dbReference>
<dbReference type="GO" id="GO:0000747">
    <property type="term" value="P:conjugation with cellular fusion"/>
    <property type="evidence" value="ECO:0007669"/>
    <property type="project" value="TreeGrafter"/>
</dbReference>
<organism evidence="3 5">
    <name type="scientific">Tieghemiomyces parasiticus</name>
    <dbReference type="NCBI Taxonomy" id="78921"/>
    <lineage>
        <taxon>Eukaryota</taxon>
        <taxon>Fungi</taxon>
        <taxon>Fungi incertae sedis</taxon>
        <taxon>Zoopagomycota</taxon>
        <taxon>Kickxellomycotina</taxon>
        <taxon>Dimargaritomycetes</taxon>
        <taxon>Dimargaritales</taxon>
        <taxon>Dimargaritaceae</taxon>
        <taxon>Tieghemiomyces</taxon>
    </lineage>
</organism>
<protein>
    <recommendedName>
        <fullName evidence="6">Chitin biosynthesis protein</fullName>
    </recommendedName>
</protein>
<dbReference type="GO" id="GO:0005802">
    <property type="term" value="C:trans-Golgi network"/>
    <property type="evidence" value="ECO:0007669"/>
    <property type="project" value="TreeGrafter"/>
</dbReference>
<dbReference type="InterPro" id="IPR052827">
    <property type="entry name" value="CHS_Export/Cell_Fusion_Reg"/>
</dbReference>
<dbReference type="SMART" id="SM00292">
    <property type="entry name" value="BRCT"/>
    <property type="match status" value="1"/>
</dbReference>
<dbReference type="SUPFAM" id="SSF49265">
    <property type="entry name" value="Fibronectin type III"/>
    <property type="match status" value="1"/>
</dbReference>
<dbReference type="EMBL" id="JANBPT010000105">
    <property type="protein sequence ID" value="KAJ1927725.1"/>
    <property type="molecule type" value="Genomic_DNA"/>
</dbReference>
<dbReference type="PROSITE" id="PS50172">
    <property type="entry name" value="BRCT"/>
    <property type="match status" value="1"/>
</dbReference>
<dbReference type="AlphaFoldDB" id="A0A9W8DMK2"/>
<dbReference type="Pfam" id="PF16893">
    <property type="entry name" value="fn3_2"/>
    <property type="match status" value="1"/>
</dbReference>
<feature type="domain" description="BRCT" evidence="1">
    <location>
        <begin position="180"/>
        <end position="269"/>
    </location>
</feature>
<sequence>MAATHQSAKSPAGCESSKSSVQFTVGKLDAGMAMLLTEENHLIEFPSLLLPSGVASGSIVNIEVRRNVAEEVKQRERFVSLQEQILTEFGTEEPTAPVLRVRSATQTAVALEWDPLRLATADLSRLVLFRDGTKLSMHVPLDQTMIKVSGLDVNHEYKFKLDMYTSAGTYESNVVATRTHALDNLTGIHVAFGDYESEAEIQSLQSCLQRVGARWSDDVTLDVTHLLCRTPRGPKYERAVQLNIPIVKPDWLIACETNKKLQPALSYYLT</sequence>
<dbReference type="GO" id="GO:0046983">
    <property type="term" value="F:protein dimerization activity"/>
    <property type="evidence" value="ECO:0007669"/>
    <property type="project" value="InterPro"/>
</dbReference>
<name>A0A9W8DMK2_9FUNG</name>
<dbReference type="Gene3D" id="2.60.40.10">
    <property type="entry name" value="Immunoglobulins"/>
    <property type="match status" value="1"/>
</dbReference>
<dbReference type="Pfam" id="PF12738">
    <property type="entry name" value="PTCB-BRCT"/>
    <property type="match status" value="1"/>
</dbReference>
<evidence type="ECO:0000313" key="4">
    <source>
        <dbReference type="EMBL" id="KAJ1927725.1"/>
    </source>
</evidence>